<proteinExistence type="predicted"/>
<reference evidence="2 3" key="1">
    <citation type="submission" date="2020-08" db="EMBL/GenBank/DDBJ databases">
        <title>Genome sequence of Acidovorax monticola KACC 19171T.</title>
        <authorList>
            <person name="Hyun D.-W."/>
            <person name="Bae J.-W."/>
        </authorList>
    </citation>
    <scope>NUCLEOTIDE SEQUENCE [LARGE SCALE GENOMIC DNA]</scope>
    <source>
        <strain evidence="2 3">KACC 19171</strain>
    </source>
</reference>
<dbReference type="GO" id="GO:0006355">
    <property type="term" value="P:regulation of DNA-templated transcription"/>
    <property type="evidence" value="ECO:0007669"/>
    <property type="project" value="TreeGrafter"/>
</dbReference>
<dbReference type="CDD" id="cd03139">
    <property type="entry name" value="GATase1_PfpI_2"/>
    <property type="match status" value="1"/>
</dbReference>
<evidence type="ECO:0000313" key="3">
    <source>
        <dbReference type="Proteomes" id="UP000516057"/>
    </source>
</evidence>
<dbReference type="KEGG" id="amon:H9L24_21095"/>
<dbReference type="InterPro" id="IPR002818">
    <property type="entry name" value="DJ-1/PfpI"/>
</dbReference>
<dbReference type="PANTHER" id="PTHR43130:SF14">
    <property type="entry name" value="DJ-1_PFPI DOMAIN-CONTAINING PROTEIN"/>
    <property type="match status" value="1"/>
</dbReference>
<gene>
    <name evidence="2" type="ORF">H9L24_21095</name>
</gene>
<dbReference type="InterPro" id="IPR052158">
    <property type="entry name" value="INH-QAR"/>
</dbReference>
<organism evidence="2 3">
    <name type="scientific">Paenacidovorax monticola</name>
    <dbReference type="NCBI Taxonomy" id="1926868"/>
    <lineage>
        <taxon>Bacteria</taxon>
        <taxon>Pseudomonadati</taxon>
        <taxon>Pseudomonadota</taxon>
        <taxon>Betaproteobacteria</taxon>
        <taxon>Burkholderiales</taxon>
        <taxon>Comamonadaceae</taxon>
        <taxon>Paenacidovorax</taxon>
    </lineage>
</organism>
<dbReference type="PANTHER" id="PTHR43130">
    <property type="entry name" value="ARAC-FAMILY TRANSCRIPTIONAL REGULATOR"/>
    <property type="match status" value="1"/>
</dbReference>
<dbReference type="Pfam" id="PF01965">
    <property type="entry name" value="DJ-1_PfpI"/>
    <property type="match status" value="1"/>
</dbReference>
<dbReference type="AlphaFoldDB" id="A0A7H0HFG7"/>
<dbReference type="Gene3D" id="3.40.50.880">
    <property type="match status" value="1"/>
</dbReference>
<dbReference type="SUPFAM" id="SSF52317">
    <property type="entry name" value="Class I glutamine amidotransferase-like"/>
    <property type="match status" value="1"/>
</dbReference>
<sequence>MSAAPLRVAILVFDEVEALDLGGPYEVFTTASRVHRRTAPQATEPFHTYCVARDPAPVRARAGLRVLPDTDFATAPPPDVLVVPGGVVDAPLACPATLGWVRRAAEGARVVASVCTGAFVLAESGVLTHGPATTHWEDVPDLRARYPRLDVRENARWVEQGRIVTSGGISAGIDMALHLVARLAGLPLAERTARQMDYAWMQNPLS</sequence>
<keyword evidence="3" id="KW-1185">Reference proteome</keyword>
<accession>A0A7H0HFG7</accession>
<dbReference type="RefSeq" id="WP_187736267.1">
    <property type="nucleotide sequence ID" value="NZ_CP060790.1"/>
</dbReference>
<feature type="domain" description="DJ-1/PfpI" evidence="1">
    <location>
        <begin position="7"/>
        <end position="181"/>
    </location>
</feature>
<evidence type="ECO:0000259" key="1">
    <source>
        <dbReference type="Pfam" id="PF01965"/>
    </source>
</evidence>
<name>A0A7H0HFG7_9BURK</name>
<evidence type="ECO:0000313" key="2">
    <source>
        <dbReference type="EMBL" id="QNP59283.1"/>
    </source>
</evidence>
<dbReference type="InterPro" id="IPR029062">
    <property type="entry name" value="Class_I_gatase-like"/>
</dbReference>
<dbReference type="EMBL" id="CP060790">
    <property type="protein sequence ID" value="QNP59283.1"/>
    <property type="molecule type" value="Genomic_DNA"/>
</dbReference>
<protein>
    <submittedName>
        <fullName evidence="2">DJ-1/PfpI family protein</fullName>
    </submittedName>
</protein>
<dbReference type="Proteomes" id="UP000516057">
    <property type="component" value="Chromosome"/>
</dbReference>